<gene>
    <name evidence="2" type="ORF">QF118_11965</name>
</gene>
<evidence type="ECO:0000313" key="2">
    <source>
        <dbReference type="EMBL" id="WGW02654.1"/>
    </source>
</evidence>
<reference evidence="2 3" key="1">
    <citation type="submission" date="2023-05" db="EMBL/GenBank/DDBJ databases">
        <title>YMD87, complete Genome.</title>
        <authorList>
            <person name="Zhang J."/>
            <person name="Xu X."/>
        </authorList>
    </citation>
    <scope>NUCLEOTIDE SEQUENCE [LARGE SCALE GENOMIC DNA]</scope>
    <source>
        <strain evidence="2 3">YMD87</strain>
    </source>
</reference>
<proteinExistence type="predicted"/>
<name>A0ABY8QDE3_9RHOB</name>
<dbReference type="RefSeq" id="WP_282299286.1">
    <property type="nucleotide sequence ID" value="NZ_CP124616.1"/>
</dbReference>
<evidence type="ECO:0000313" key="3">
    <source>
        <dbReference type="Proteomes" id="UP001241605"/>
    </source>
</evidence>
<dbReference type="Proteomes" id="UP001241605">
    <property type="component" value="Chromosome"/>
</dbReference>
<protein>
    <submittedName>
        <fullName evidence="2">DUF1127 domain-containing protein</fullName>
    </submittedName>
</protein>
<accession>A0ABY8QDE3</accession>
<organism evidence="2 3">
    <name type="scientific">Tropicibacter oceani</name>
    <dbReference type="NCBI Taxonomy" id="3058420"/>
    <lineage>
        <taxon>Bacteria</taxon>
        <taxon>Pseudomonadati</taxon>
        <taxon>Pseudomonadota</taxon>
        <taxon>Alphaproteobacteria</taxon>
        <taxon>Rhodobacterales</taxon>
        <taxon>Roseobacteraceae</taxon>
        <taxon>Tropicibacter</taxon>
    </lineage>
</organism>
<evidence type="ECO:0000259" key="1">
    <source>
        <dbReference type="Pfam" id="PF06568"/>
    </source>
</evidence>
<dbReference type="EMBL" id="CP124616">
    <property type="protein sequence ID" value="WGW02654.1"/>
    <property type="molecule type" value="Genomic_DNA"/>
</dbReference>
<feature type="domain" description="YjiS-like" evidence="1">
    <location>
        <begin position="34"/>
        <end position="61"/>
    </location>
</feature>
<sequence>MSHIATRDALSFLDAAHPLPPLTTFALRVAVVTAKWAQHRRTRKALGQLDDHLLKDVGLDRRSAQREARRMFWQG</sequence>
<keyword evidence="3" id="KW-1185">Reference proteome</keyword>
<dbReference type="InterPro" id="IPR009506">
    <property type="entry name" value="YjiS-like"/>
</dbReference>
<dbReference type="Pfam" id="PF06568">
    <property type="entry name" value="YjiS-like"/>
    <property type="match status" value="1"/>
</dbReference>